<proteinExistence type="predicted"/>
<dbReference type="Proteomes" id="UP000623129">
    <property type="component" value="Unassembled WGS sequence"/>
</dbReference>
<accession>A0A833RDN3</accession>
<reference evidence="1" key="1">
    <citation type="submission" date="2020-01" db="EMBL/GenBank/DDBJ databases">
        <title>Genome sequence of Kobresia littledalei, the first chromosome-level genome in the family Cyperaceae.</title>
        <authorList>
            <person name="Qu G."/>
        </authorList>
    </citation>
    <scope>NUCLEOTIDE SEQUENCE</scope>
    <source>
        <strain evidence="1">C.B.Clarke</strain>
        <tissue evidence="1">Leaf</tissue>
    </source>
</reference>
<organism evidence="1 2">
    <name type="scientific">Carex littledalei</name>
    <dbReference type="NCBI Taxonomy" id="544730"/>
    <lineage>
        <taxon>Eukaryota</taxon>
        <taxon>Viridiplantae</taxon>
        <taxon>Streptophyta</taxon>
        <taxon>Embryophyta</taxon>
        <taxon>Tracheophyta</taxon>
        <taxon>Spermatophyta</taxon>
        <taxon>Magnoliopsida</taxon>
        <taxon>Liliopsida</taxon>
        <taxon>Poales</taxon>
        <taxon>Cyperaceae</taxon>
        <taxon>Cyperoideae</taxon>
        <taxon>Cariceae</taxon>
        <taxon>Carex</taxon>
        <taxon>Carex subgen. Euthyceras</taxon>
    </lineage>
</organism>
<sequence>MRIESGNEVLVRRNCNLVNGLVRFRSTKDINSDLKKMAQKRGFLQFLSYLLQLLFNFQLHHLWGSGLGVWGWSYKNWKSCQTQSHMGFSILSFFNLSVPISKWKEM</sequence>
<evidence type="ECO:0000313" key="1">
    <source>
        <dbReference type="EMBL" id="KAF3333023.1"/>
    </source>
</evidence>
<dbReference type="AlphaFoldDB" id="A0A833RDN3"/>
<comment type="caution">
    <text evidence="1">The sequence shown here is derived from an EMBL/GenBank/DDBJ whole genome shotgun (WGS) entry which is preliminary data.</text>
</comment>
<gene>
    <name evidence="1" type="ORF">FCM35_KLT02600</name>
</gene>
<dbReference type="EMBL" id="SWLB01000011">
    <property type="protein sequence ID" value="KAF3333023.1"/>
    <property type="molecule type" value="Genomic_DNA"/>
</dbReference>
<protein>
    <submittedName>
        <fullName evidence="1">Uncharacterized protein</fullName>
    </submittedName>
</protein>
<name>A0A833RDN3_9POAL</name>
<keyword evidence="2" id="KW-1185">Reference proteome</keyword>
<evidence type="ECO:0000313" key="2">
    <source>
        <dbReference type="Proteomes" id="UP000623129"/>
    </source>
</evidence>